<name>A0ABT1E6Z9_9FIRM</name>
<dbReference type="InterPro" id="IPR020103">
    <property type="entry name" value="PsdUridine_synth_cat_dom_sf"/>
</dbReference>
<dbReference type="InterPro" id="IPR020094">
    <property type="entry name" value="TruA/RsuA/RluB/E/F_N"/>
</dbReference>
<evidence type="ECO:0000256" key="3">
    <source>
        <dbReference type="ARBA" id="ARBA00023235"/>
    </source>
</evidence>
<dbReference type="Gene3D" id="3.30.70.580">
    <property type="entry name" value="Pseudouridine synthase I, catalytic domain, N-terminal subdomain"/>
    <property type="match status" value="1"/>
</dbReference>
<dbReference type="CDD" id="cd02570">
    <property type="entry name" value="PseudoU_synth_EcTruA"/>
    <property type="match status" value="1"/>
</dbReference>
<comment type="function">
    <text evidence="4">Formation of pseudouridine at positions 38, 39 and 40 in the anticodon stem and loop of transfer RNAs.</text>
</comment>
<comment type="caution">
    <text evidence="4">Lacks conserved residue(s) required for the propagation of feature annotation.</text>
</comment>
<dbReference type="PANTHER" id="PTHR11142:SF22">
    <property type="entry name" value="TRNA PSEUDOURIDINE SYNTHASE A 2"/>
    <property type="match status" value="1"/>
</dbReference>
<evidence type="ECO:0000256" key="5">
    <source>
        <dbReference type="RuleBase" id="RU003792"/>
    </source>
</evidence>
<dbReference type="Pfam" id="PF01416">
    <property type="entry name" value="PseudoU_synth_1"/>
    <property type="match status" value="2"/>
</dbReference>
<dbReference type="HAMAP" id="MF_00171">
    <property type="entry name" value="TruA"/>
    <property type="match status" value="1"/>
</dbReference>
<dbReference type="Proteomes" id="UP001523566">
    <property type="component" value="Unassembled WGS sequence"/>
</dbReference>
<dbReference type="InterPro" id="IPR020095">
    <property type="entry name" value="PsdUridine_synth_TruA_C"/>
</dbReference>
<keyword evidence="3 4" id="KW-0413">Isomerase</keyword>
<evidence type="ECO:0000313" key="7">
    <source>
        <dbReference type="EMBL" id="MCP1101594.1"/>
    </source>
</evidence>
<evidence type="ECO:0000256" key="2">
    <source>
        <dbReference type="ARBA" id="ARBA00022694"/>
    </source>
</evidence>
<evidence type="ECO:0000256" key="4">
    <source>
        <dbReference type="HAMAP-Rule" id="MF_00171"/>
    </source>
</evidence>
<dbReference type="InterPro" id="IPR020097">
    <property type="entry name" value="PsdUridine_synth_TruA_a/b_dom"/>
</dbReference>
<feature type="domain" description="Pseudouridine synthase I TruA alpha/beta" evidence="6">
    <location>
        <begin position="147"/>
        <end position="245"/>
    </location>
</feature>
<dbReference type="PANTHER" id="PTHR11142">
    <property type="entry name" value="PSEUDOURIDYLATE SYNTHASE"/>
    <property type="match status" value="1"/>
</dbReference>
<dbReference type="EC" id="5.4.99.12" evidence="4"/>
<feature type="domain" description="Pseudouridine synthase I TruA alpha/beta" evidence="6">
    <location>
        <begin position="9"/>
        <end position="105"/>
    </location>
</feature>
<sequence length="245" mass="28200">MRNILLKIEYDGSRYQGWSRHGSEVSTNTISHKIIEVIKKMTDETDVELYGGIRTEVGVHAYSQYANFKTCSTMVIADMKHYMNKYLPMDIAIVNVKEVPERFHAKLNARSKTYLYRMTISDVPSVFDRKHTFYCFKEPDQLAMKEASMLLVGQHDFQNFSTGKSNKATIKEIFEIEIYGDNEELQILIHADDFLYNMVRIIIGTLLEIGFGTRKKEDITKIFSGTAKPSTPCDSKGLFLQDISY</sequence>
<accession>A0ABT1E6Z9</accession>
<reference evidence="7 8" key="1">
    <citation type="journal article" date="2022" name="Genome Biol. Evol.">
        <title>Host diet, physiology and behaviors set the stage for Lachnospiraceae cladogenesis.</title>
        <authorList>
            <person name="Vera-Ponce De Leon A."/>
            <person name="Schneider M."/>
            <person name="Jahnes B.C."/>
            <person name="Sadowski V."/>
            <person name="Camuy-Velez L.A."/>
            <person name="Duan J."/>
            <person name="Sabree Z.L."/>
        </authorList>
    </citation>
    <scope>NUCLEOTIDE SEQUENCE [LARGE SCALE GENOMIC DNA]</scope>
    <source>
        <strain evidence="7 8">PAL113</strain>
    </source>
</reference>
<comment type="similarity">
    <text evidence="1 4 5">Belongs to the tRNA pseudouridine synthase TruA family.</text>
</comment>
<evidence type="ECO:0000256" key="1">
    <source>
        <dbReference type="ARBA" id="ARBA00009375"/>
    </source>
</evidence>
<organism evidence="7 8">
    <name type="scientific">Aequitasia blattaphilus</name>
    <dbReference type="NCBI Taxonomy" id="2949332"/>
    <lineage>
        <taxon>Bacteria</taxon>
        <taxon>Bacillati</taxon>
        <taxon>Bacillota</taxon>
        <taxon>Clostridia</taxon>
        <taxon>Lachnospirales</taxon>
        <taxon>Lachnospiraceae</taxon>
        <taxon>Aequitasia</taxon>
    </lineage>
</organism>
<dbReference type="Gene3D" id="3.30.70.660">
    <property type="entry name" value="Pseudouridine synthase I, catalytic domain, C-terminal subdomain"/>
    <property type="match status" value="1"/>
</dbReference>
<keyword evidence="8" id="KW-1185">Reference proteome</keyword>
<comment type="catalytic activity">
    <reaction evidence="4 5">
        <text>uridine(38/39/40) in tRNA = pseudouridine(38/39/40) in tRNA</text>
        <dbReference type="Rhea" id="RHEA:22376"/>
        <dbReference type="Rhea" id="RHEA-COMP:10085"/>
        <dbReference type="Rhea" id="RHEA-COMP:10087"/>
        <dbReference type="ChEBI" id="CHEBI:65314"/>
        <dbReference type="ChEBI" id="CHEBI:65315"/>
        <dbReference type="EC" id="5.4.99.12"/>
    </reaction>
</comment>
<evidence type="ECO:0000259" key="6">
    <source>
        <dbReference type="Pfam" id="PF01416"/>
    </source>
</evidence>
<evidence type="ECO:0000313" key="8">
    <source>
        <dbReference type="Proteomes" id="UP001523566"/>
    </source>
</evidence>
<dbReference type="SUPFAM" id="SSF55120">
    <property type="entry name" value="Pseudouridine synthase"/>
    <property type="match status" value="1"/>
</dbReference>
<dbReference type="PIRSF" id="PIRSF001430">
    <property type="entry name" value="tRNA_psdUrid_synth"/>
    <property type="match status" value="1"/>
</dbReference>
<feature type="binding site" evidence="4">
    <location>
        <position position="114"/>
    </location>
    <ligand>
        <name>substrate</name>
    </ligand>
</feature>
<proteinExistence type="inferred from homology"/>
<comment type="caution">
    <text evidence="7">The sequence shown here is derived from an EMBL/GenBank/DDBJ whole genome shotgun (WGS) entry which is preliminary data.</text>
</comment>
<dbReference type="InterPro" id="IPR001406">
    <property type="entry name" value="PsdUridine_synth_TruA"/>
</dbReference>
<protein>
    <recommendedName>
        <fullName evidence="4">tRNA pseudouridine synthase A</fullName>
        <ecNumber evidence="4">5.4.99.12</ecNumber>
    </recommendedName>
    <alternativeName>
        <fullName evidence="4">tRNA pseudouridine(38-40) synthase</fullName>
    </alternativeName>
    <alternativeName>
        <fullName evidence="4">tRNA pseudouridylate synthase I</fullName>
    </alternativeName>
    <alternativeName>
        <fullName evidence="4">tRNA-uridine isomerase I</fullName>
    </alternativeName>
</protein>
<dbReference type="EMBL" id="JAMZFW010000004">
    <property type="protein sequence ID" value="MCP1101594.1"/>
    <property type="molecule type" value="Genomic_DNA"/>
</dbReference>
<gene>
    <name evidence="4" type="primary">truA</name>
    <name evidence="7" type="ORF">NK125_04090</name>
</gene>
<dbReference type="RefSeq" id="WP_262065381.1">
    <property type="nucleotide sequence ID" value="NZ_JAMXOD010000004.1"/>
</dbReference>
<keyword evidence="2 4" id="KW-0819">tRNA processing</keyword>
<comment type="subunit">
    <text evidence="4">Homodimer.</text>
</comment>